<dbReference type="PANTHER" id="PTHR37944:SF1">
    <property type="entry name" value="PORIN B"/>
    <property type="match status" value="1"/>
</dbReference>
<dbReference type="AlphaFoldDB" id="A0A0M0EJV6"/>
<dbReference type="Proteomes" id="UP000037566">
    <property type="component" value="Unassembled WGS sequence"/>
</dbReference>
<dbReference type="GO" id="GO:0008643">
    <property type="term" value="P:carbohydrate transport"/>
    <property type="evidence" value="ECO:0007669"/>
    <property type="project" value="InterPro"/>
</dbReference>
<evidence type="ECO:0000256" key="2">
    <source>
        <dbReference type="RuleBase" id="RU363072"/>
    </source>
</evidence>
<name>A0A0M0EJV6_KOMEU</name>
<dbReference type="Pfam" id="PF04966">
    <property type="entry name" value="OprB"/>
    <property type="match status" value="1"/>
</dbReference>
<dbReference type="GO" id="GO:0015288">
    <property type="term" value="F:porin activity"/>
    <property type="evidence" value="ECO:0007669"/>
    <property type="project" value="InterPro"/>
</dbReference>
<comment type="similarity">
    <text evidence="1 2">Belongs to the OprB family.</text>
</comment>
<dbReference type="Gene3D" id="2.40.160.180">
    <property type="entry name" value="Carbohydrate-selective porin OprB"/>
    <property type="match status" value="1"/>
</dbReference>
<comment type="caution">
    <text evidence="3">The sequence shown here is derived from an EMBL/GenBank/DDBJ whole genome shotgun (WGS) entry which is preliminary data.</text>
</comment>
<dbReference type="STRING" id="33995.KOEU_10760"/>
<protein>
    <submittedName>
        <fullName evidence="3">Porin B</fullName>
    </submittedName>
</protein>
<dbReference type="KEGG" id="keu:S101446_00537"/>
<keyword evidence="4" id="KW-1185">Reference proteome</keyword>
<evidence type="ECO:0000256" key="1">
    <source>
        <dbReference type="ARBA" id="ARBA00008769"/>
    </source>
</evidence>
<sequence length="457" mass="50640">MKYFTHGRGKFAILYFGFSMYLVISAQDAPANGVANGSQGDDASYALRNSAQHPASTMTGDWGGYRTYLRDRGIDLAAAWTNETAGNATGGDRRTAAETNQIAAIMDIDAEKLVKWKGATFNFTFTSRWGSNLITRAGLYTLQQPQEVWGRGQTTRLTGLWYNQKLGDHFSFKIGRLPTGADFDNVPCLTMVNYFCGATTGNMDGNRWLNWPVSTWGGYLKYNSPLWYLQAGAYEQNMRNLDNKFFLGYVHGATGALLPFETGLRLHMGPHRYPGVYRIGGWINTASAPDILLATNGQPAVTGGLPMLERGSSHGGYLWFQQQLTGTFTEKPGQDAVVVQGLTAYVTLTMVDKETSPVSSQVTGSLRYLGLPWRRHDAITLAVGTNHVNSRLATLEWYQAGKKGPRRNSEFAIETDYTIQFTPWVYIEPNVQFWVNPGGYTQRSTVTVVGMKTGFTF</sequence>
<dbReference type="PANTHER" id="PTHR37944">
    <property type="entry name" value="PORIN B"/>
    <property type="match status" value="1"/>
</dbReference>
<dbReference type="InterPro" id="IPR038673">
    <property type="entry name" value="OprB_sf"/>
</dbReference>
<gene>
    <name evidence="3" type="primary">oprB1</name>
    <name evidence="3" type="ORF">KOEU_10760</name>
</gene>
<accession>A0A0M0EJV6</accession>
<dbReference type="InterPro" id="IPR007049">
    <property type="entry name" value="Carb-sel_porin_OprB"/>
</dbReference>
<proteinExistence type="inferred from homology"/>
<dbReference type="PATRIC" id="fig|33995.3.peg.1185"/>
<dbReference type="GO" id="GO:0016020">
    <property type="term" value="C:membrane"/>
    <property type="evidence" value="ECO:0007669"/>
    <property type="project" value="InterPro"/>
</dbReference>
<dbReference type="EMBL" id="LHUQ01000004">
    <property type="protein sequence ID" value="KON65236.1"/>
    <property type="molecule type" value="Genomic_DNA"/>
</dbReference>
<evidence type="ECO:0000313" key="3">
    <source>
        <dbReference type="EMBL" id="KON65236.1"/>
    </source>
</evidence>
<dbReference type="OrthoDB" id="177316at2"/>
<dbReference type="InterPro" id="IPR052932">
    <property type="entry name" value="OprB_Porin"/>
</dbReference>
<evidence type="ECO:0000313" key="4">
    <source>
        <dbReference type="Proteomes" id="UP000037566"/>
    </source>
</evidence>
<organism evidence="3 4">
    <name type="scientific">Komagataeibacter europaeus</name>
    <name type="common">Gluconacetobacter europaeus</name>
    <dbReference type="NCBI Taxonomy" id="33995"/>
    <lineage>
        <taxon>Bacteria</taxon>
        <taxon>Pseudomonadati</taxon>
        <taxon>Pseudomonadota</taxon>
        <taxon>Alphaproteobacteria</taxon>
        <taxon>Acetobacterales</taxon>
        <taxon>Acetobacteraceae</taxon>
        <taxon>Komagataeibacter</taxon>
    </lineage>
</organism>
<reference evidence="3" key="1">
    <citation type="submission" date="2015-08" db="EMBL/GenBank/DDBJ databases">
        <title>Draft genome sequence of Komagataeibacter europaeus CECT 8546 a cellulose producer strain from vinegar produced by the traditional method.</title>
        <authorList>
            <person name="Poehlein A."/>
            <person name="Valera M.J."/>
            <person name="Haack F.S."/>
            <person name="Mas A."/>
            <person name="Daniel R."/>
            <person name="Streit W.R."/>
            <person name="Mateo E."/>
        </authorList>
    </citation>
    <scope>NUCLEOTIDE SEQUENCE [LARGE SCALE GENOMIC DNA]</scope>
    <source>
        <strain evidence="3">CECT 8546</strain>
    </source>
</reference>